<proteinExistence type="predicted"/>
<reference evidence="2 3" key="1">
    <citation type="journal article" date="2019" name="Int. J. Syst. Evol. Microbiol.">
        <title>The Global Catalogue of Microorganisms (GCM) 10K type strain sequencing project: providing services to taxonomists for standard genome sequencing and annotation.</title>
        <authorList>
            <consortium name="The Broad Institute Genomics Platform"/>
            <consortium name="The Broad Institute Genome Sequencing Center for Infectious Disease"/>
            <person name="Wu L."/>
            <person name="Ma J."/>
        </authorList>
    </citation>
    <scope>NUCLEOTIDE SEQUENCE [LARGE SCALE GENOMIC DNA]</scope>
    <source>
        <strain evidence="2 3">JCM 6242</strain>
    </source>
</reference>
<evidence type="ECO:0000256" key="1">
    <source>
        <dbReference type="SAM" id="MobiDB-lite"/>
    </source>
</evidence>
<feature type="compositionally biased region" description="Basic and acidic residues" evidence="1">
    <location>
        <begin position="78"/>
        <end position="87"/>
    </location>
</feature>
<comment type="caution">
    <text evidence="2">The sequence shown here is derived from an EMBL/GenBank/DDBJ whole genome shotgun (WGS) entry which is preliminary data.</text>
</comment>
<accession>A0ABN3W8H5</accession>
<dbReference type="Proteomes" id="UP001500831">
    <property type="component" value="Unassembled WGS sequence"/>
</dbReference>
<name>A0ABN3W8H5_9ACTN</name>
<protein>
    <submittedName>
        <fullName evidence="2">Uncharacterized protein</fullName>
    </submittedName>
</protein>
<evidence type="ECO:0000313" key="3">
    <source>
        <dbReference type="Proteomes" id="UP001500831"/>
    </source>
</evidence>
<feature type="region of interest" description="Disordered" evidence="1">
    <location>
        <begin position="1"/>
        <end position="141"/>
    </location>
</feature>
<keyword evidence="3" id="KW-1185">Reference proteome</keyword>
<organism evidence="2 3">
    <name type="scientific">Streptosporangium fragile</name>
    <dbReference type="NCBI Taxonomy" id="46186"/>
    <lineage>
        <taxon>Bacteria</taxon>
        <taxon>Bacillati</taxon>
        <taxon>Actinomycetota</taxon>
        <taxon>Actinomycetes</taxon>
        <taxon>Streptosporangiales</taxon>
        <taxon>Streptosporangiaceae</taxon>
        <taxon>Streptosporangium</taxon>
    </lineage>
</organism>
<gene>
    <name evidence="2" type="ORF">GCM10010517_69170</name>
</gene>
<dbReference type="EMBL" id="BAAAVI010000075">
    <property type="protein sequence ID" value="GAA2903161.1"/>
    <property type="molecule type" value="Genomic_DNA"/>
</dbReference>
<feature type="compositionally biased region" description="Low complexity" evidence="1">
    <location>
        <begin position="60"/>
        <end position="70"/>
    </location>
</feature>
<evidence type="ECO:0000313" key="2">
    <source>
        <dbReference type="EMBL" id="GAA2903161.1"/>
    </source>
</evidence>
<feature type="compositionally biased region" description="Polar residues" evidence="1">
    <location>
        <begin position="129"/>
        <end position="141"/>
    </location>
</feature>
<sequence length="141" mass="14353">MVRSCAAAVTRPPYLPRNRSRVRVNLPAEIRGEVRAREASAPGNASTATGRPSGPRTRDAAPPAADGAAGLVLPPKAVVDRSARRADPAVGAAAEDGAEADLSETGPGVAEPTTAVSLTGVRSWHVQPPASTDTSTITVEI</sequence>